<dbReference type="AlphaFoldDB" id="L8HAR0"/>
<feature type="domain" description="Nucleotide exchange factor Fes1" evidence="2">
    <location>
        <begin position="9"/>
        <end position="90"/>
    </location>
</feature>
<dbReference type="VEuPathDB" id="AmoebaDB:ACA1_253180"/>
<dbReference type="PANTHER" id="PTHR19316:SF18">
    <property type="entry name" value="HSP70-BINDING PROTEIN 1"/>
    <property type="match status" value="1"/>
</dbReference>
<dbReference type="GO" id="GO:0005783">
    <property type="term" value="C:endoplasmic reticulum"/>
    <property type="evidence" value="ECO:0007669"/>
    <property type="project" value="TreeGrafter"/>
</dbReference>
<keyword evidence="4" id="KW-1185">Reference proteome</keyword>
<dbReference type="InterPro" id="IPR011989">
    <property type="entry name" value="ARM-like"/>
</dbReference>
<dbReference type="InterPro" id="IPR013918">
    <property type="entry name" value="Nucleotide_exch_fac_Fes1"/>
</dbReference>
<dbReference type="SUPFAM" id="SSF48371">
    <property type="entry name" value="ARM repeat"/>
    <property type="match status" value="1"/>
</dbReference>
<accession>L8HAR0</accession>
<dbReference type="InterPro" id="IPR050693">
    <property type="entry name" value="Hsp70_NEF-Inhibitors"/>
</dbReference>
<dbReference type="KEGG" id="acan:ACA1_253180"/>
<dbReference type="InterPro" id="IPR016024">
    <property type="entry name" value="ARM-type_fold"/>
</dbReference>
<dbReference type="GO" id="GO:0000774">
    <property type="term" value="F:adenyl-nucleotide exchange factor activity"/>
    <property type="evidence" value="ECO:0007669"/>
    <property type="project" value="TreeGrafter"/>
</dbReference>
<evidence type="ECO:0000256" key="1">
    <source>
        <dbReference type="ARBA" id="ARBA00022737"/>
    </source>
</evidence>
<proteinExistence type="predicted"/>
<name>L8HAR0_ACACF</name>
<dbReference type="EMBL" id="KB007885">
    <property type="protein sequence ID" value="ELR22342.1"/>
    <property type="molecule type" value="Genomic_DNA"/>
</dbReference>
<keyword evidence="1" id="KW-0677">Repeat</keyword>
<reference evidence="3 4" key="1">
    <citation type="journal article" date="2013" name="Genome Biol.">
        <title>Genome of Acanthamoeba castellanii highlights extensive lateral gene transfer and early evolution of tyrosine kinase signaling.</title>
        <authorList>
            <person name="Clarke M."/>
            <person name="Lohan A.J."/>
            <person name="Liu B."/>
            <person name="Lagkouvardos I."/>
            <person name="Roy S."/>
            <person name="Zafar N."/>
            <person name="Bertelli C."/>
            <person name="Schilde C."/>
            <person name="Kianianmomeni A."/>
            <person name="Burglin T.R."/>
            <person name="Frech C."/>
            <person name="Turcotte B."/>
            <person name="Kopec K.O."/>
            <person name="Synnott J.M."/>
            <person name="Choo C."/>
            <person name="Paponov I."/>
            <person name="Finkler A."/>
            <person name="Soon Heng Tan C."/>
            <person name="Hutchins A.P."/>
            <person name="Weinmeier T."/>
            <person name="Rattei T."/>
            <person name="Chu J.S."/>
            <person name="Gimenez G."/>
            <person name="Irimia M."/>
            <person name="Rigden D.J."/>
            <person name="Fitzpatrick D.A."/>
            <person name="Lorenzo-Morales J."/>
            <person name="Bateman A."/>
            <person name="Chiu C.H."/>
            <person name="Tang P."/>
            <person name="Hegemann P."/>
            <person name="Fromm H."/>
            <person name="Raoult D."/>
            <person name="Greub G."/>
            <person name="Miranda-Saavedra D."/>
            <person name="Chen N."/>
            <person name="Nash P."/>
            <person name="Ginger M.L."/>
            <person name="Horn M."/>
            <person name="Schaap P."/>
            <person name="Caler L."/>
            <person name="Loftus B."/>
        </authorList>
    </citation>
    <scope>NUCLEOTIDE SEQUENCE [LARGE SCALE GENOMIC DNA]</scope>
    <source>
        <strain evidence="3 4">Neff</strain>
    </source>
</reference>
<evidence type="ECO:0000259" key="2">
    <source>
        <dbReference type="Pfam" id="PF08609"/>
    </source>
</evidence>
<dbReference type="PANTHER" id="PTHR19316">
    <property type="entry name" value="PROTEIN FOLDING REGULATOR"/>
    <property type="match status" value="1"/>
</dbReference>
<dbReference type="OMA" id="EFALMQG"/>
<dbReference type="Gene3D" id="1.25.10.10">
    <property type="entry name" value="Leucine-rich Repeat Variant"/>
    <property type="match status" value="1"/>
</dbReference>
<dbReference type="OrthoDB" id="10250458at2759"/>
<dbReference type="Proteomes" id="UP000011083">
    <property type="component" value="Unassembled WGS sequence"/>
</dbReference>
<dbReference type="STRING" id="1257118.L8HAR0"/>
<protein>
    <submittedName>
        <fullName evidence="3">ARM repeat fold domain containing protein</fullName>
    </submittedName>
</protein>
<gene>
    <name evidence="3" type="ORF">ACA1_253180</name>
</gene>
<dbReference type="Pfam" id="PF08609">
    <property type="entry name" value="Fes1"/>
    <property type="match status" value="1"/>
</dbReference>
<dbReference type="RefSeq" id="XP_004367598.1">
    <property type="nucleotide sequence ID" value="XM_004367541.1"/>
</dbReference>
<evidence type="ECO:0000313" key="4">
    <source>
        <dbReference type="Proteomes" id="UP000011083"/>
    </source>
</evidence>
<evidence type="ECO:0000313" key="3">
    <source>
        <dbReference type="EMBL" id="ELR22342.1"/>
    </source>
</evidence>
<organism evidence="3 4">
    <name type="scientific">Acanthamoeba castellanii (strain ATCC 30010 / Neff)</name>
    <dbReference type="NCBI Taxonomy" id="1257118"/>
    <lineage>
        <taxon>Eukaryota</taxon>
        <taxon>Amoebozoa</taxon>
        <taxon>Discosea</taxon>
        <taxon>Longamoebia</taxon>
        <taxon>Centramoebida</taxon>
        <taxon>Acanthamoebidae</taxon>
        <taxon>Acanthamoeba</taxon>
    </lineage>
</organism>
<dbReference type="GeneID" id="14923275"/>
<sequence length="311" mass="34406">MNPNSIDAGLLRFCLEHSDGGNLTETQLPQRDEADYKWLRAALNDLQTDADRMKKLVEMLKSSESSETDKATALEELQYLIEDLDNANDLYKIGGFEPVLALMNDKDSANLRYWAAWAVATAVQNNPSSQAQAMEKGALAQILLLLQNETEDRVLSKAVPALSGLIRDHPKAVEAFLKANGLRLLAYLLTSTKGDQLSAATKMKVVFLFAYLCRVVPLVRHAVREYSLIKPLADMVARSDSADLREKALACLLEATKDTGLNVEACRELGLPETLKDRIASTKGDEDKQTEHDLCLALNEQLSSQAQRTDK</sequence>